<evidence type="ECO:0000256" key="9">
    <source>
        <dbReference type="PIRSR" id="PIRSR633697-1"/>
    </source>
</evidence>
<dbReference type="EC" id="4.6.1.19" evidence="2"/>
<dbReference type="InterPro" id="IPR033697">
    <property type="entry name" value="Ribonuclease_T2_eukaryotic"/>
</dbReference>
<evidence type="ECO:0000256" key="10">
    <source>
        <dbReference type="RuleBase" id="RU004328"/>
    </source>
</evidence>
<comment type="similarity">
    <text evidence="1 10">Belongs to the RNase T2 family.</text>
</comment>
<reference evidence="12" key="1">
    <citation type="submission" date="2021-03" db="EMBL/GenBank/DDBJ databases">
        <authorList>
            <person name="Tagirdzhanova G."/>
        </authorList>
    </citation>
    <scope>NUCLEOTIDE SEQUENCE</scope>
</reference>
<evidence type="ECO:0000313" key="12">
    <source>
        <dbReference type="EMBL" id="CAF9914699.1"/>
    </source>
</evidence>
<evidence type="ECO:0000256" key="3">
    <source>
        <dbReference type="ARBA" id="ARBA00022722"/>
    </source>
</evidence>
<keyword evidence="6" id="KW-1015">Disulfide bond</keyword>
<feature type="signal peptide" evidence="11">
    <location>
        <begin position="1"/>
        <end position="23"/>
    </location>
</feature>
<dbReference type="InterPro" id="IPR018188">
    <property type="entry name" value="RNase_T2_His_AS_1"/>
</dbReference>
<keyword evidence="13" id="KW-1185">Reference proteome</keyword>
<feature type="chain" id="PRO_5034921148" description="ribonuclease T2" evidence="11">
    <location>
        <begin position="24"/>
        <end position="277"/>
    </location>
</feature>
<evidence type="ECO:0000256" key="11">
    <source>
        <dbReference type="SAM" id="SignalP"/>
    </source>
</evidence>
<dbReference type="GO" id="GO:0033897">
    <property type="term" value="F:ribonuclease T2 activity"/>
    <property type="evidence" value="ECO:0007669"/>
    <property type="project" value="UniProtKB-EC"/>
</dbReference>
<dbReference type="PROSITE" id="PS00530">
    <property type="entry name" value="RNASE_T2_1"/>
    <property type="match status" value="1"/>
</dbReference>
<evidence type="ECO:0000256" key="6">
    <source>
        <dbReference type="ARBA" id="ARBA00023157"/>
    </source>
</evidence>
<dbReference type="InterPro" id="IPR036430">
    <property type="entry name" value="RNase_T2-like_sf"/>
</dbReference>
<dbReference type="EMBL" id="CAJPDT010000013">
    <property type="protein sequence ID" value="CAF9914699.1"/>
    <property type="molecule type" value="Genomic_DNA"/>
</dbReference>
<dbReference type="SUPFAM" id="SSF55895">
    <property type="entry name" value="Ribonuclease Rh-like"/>
    <property type="match status" value="1"/>
</dbReference>
<keyword evidence="11" id="KW-0732">Signal</keyword>
<evidence type="ECO:0000256" key="5">
    <source>
        <dbReference type="ARBA" id="ARBA00022801"/>
    </source>
</evidence>
<dbReference type="InterPro" id="IPR001568">
    <property type="entry name" value="RNase_T2-like"/>
</dbReference>
<evidence type="ECO:0000256" key="1">
    <source>
        <dbReference type="ARBA" id="ARBA00007469"/>
    </source>
</evidence>
<dbReference type="PROSITE" id="PS00531">
    <property type="entry name" value="RNASE_T2_2"/>
    <property type="match status" value="1"/>
</dbReference>
<dbReference type="OrthoDB" id="435754at2759"/>
<comment type="caution">
    <text evidence="12">The sequence shown here is derived from an EMBL/GenBank/DDBJ whole genome shotgun (WGS) entry which is preliminary data.</text>
</comment>
<evidence type="ECO:0000256" key="4">
    <source>
        <dbReference type="ARBA" id="ARBA00022759"/>
    </source>
</evidence>
<dbReference type="Pfam" id="PF00445">
    <property type="entry name" value="Ribonuclease_T2"/>
    <property type="match status" value="1"/>
</dbReference>
<dbReference type="Proteomes" id="UP000664534">
    <property type="component" value="Unassembled WGS sequence"/>
</dbReference>
<dbReference type="Gene3D" id="3.90.730.10">
    <property type="entry name" value="Ribonuclease T2-like"/>
    <property type="match status" value="1"/>
</dbReference>
<evidence type="ECO:0000256" key="7">
    <source>
        <dbReference type="ARBA" id="ARBA00023180"/>
    </source>
</evidence>
<protein>
    <recommendedName>
        <fullName evidence="2">ribonuclease T2</fullName>
        <ecNumber evidence="2">4.6.1.19</ecNumber>
    </recommendedName>
</protein>
<evidence type="ECO:0000313" key="13">
    <source>
        <dbReference type="Proteomes" id="UP000664534"/>
    </source>
</evidence>
<evidence type="ECO:0000256" key="2">
    <source>
        <dbReference type="ARBA" id="ARBA00012571"/>
    </source>
</evidence>
<gene>
    <name evidence="12" type="primary">RNY1_1</name>
    <name evidence="12" type="ORF">IMSHALPRED_001982</name>
</gene>
<dbReference type="AlphaFoldDB" id="A0A8H3F0B8"/>
<name>A0A8H3F0B8_9LECA</name>
<keyword evidence="5" id="KW-0378">Hydrolase</keyword>
<feature type="active site" evidence="9">
    <location>
        <position position="77"/>
    </location>
</feature>
<keyword evidence="4" id="KW-0255">Endonuclease</keyword>
<dbReference type="GO" id="GO:0016787">
    <property type="term" value="F:hydrolase activity"/>
    <property type="evidence" value="ECO:0007669"/>
    <property type="project" value="UniProtKB-KW"/>
</dbReference>
<dbReference type="PANTHER" id="PTHR11240:SF22">
    <property type="entry name" value="RIBONUCLEASE T2"/>
    <property type="match status" value="1"/>
</dbReference>
<keyword evidence="3" id="KW-0540">Nuclease</keyword>
<feature type="active site" evidence="9">
    <location>
        <position position="135"/>
    </location>
</feature>
<dbReference type="GO" id="GO:0005576">
    <property type="term" value="C:extracellular region"/>
    <property type="evidence" value="ECO:0007669"/>
    <property type="project" value="TreeGrafter"/>
</dbReference>
<proteinExistence type="inferred from homology"/>
<sequence length="277" mass="31229">MPSYTSFLSSAAVALLLSSSALAFSEQCTTFEYPLSCHNTSAVANTCCFNYPGGNLLQTQFWDTDPATGPADHWTVHGLWPDECNGSYQSFCDESRQYKNITQILEHFNRYDLLDYMAVYWKDDGGNDESFWEHEWGKHGTCISTFDTTCYTDYVPTQEVVDFFQKTLQLFSALDTYTFLADAGIVPSTTKTYTYAEIRKALVRDRHVNATIECTGANSTELDEVYYYYNVYGSAQDGTYIPAQPDTNSSSCPLTGIRYLPKNLTSTPVQNGTYKFL</sequence>
<evidence type="ECO:0000256" key="8">
    <source>
        <dbReference type="ARBA" id="ARBA00023239"/>
    </source>
</evidence>
<organism evidence="12 13">
    <name type="scientific">Imshaugia aleurites</name>
    <dbReference type="NCBI Taxonomy" id="172621"/>
    <lineage>
        <taxon>Eukaryota</taxon>
        <taxon>Fungi</taxon>
        <taxon>Dikarya</taxon>
        <taxon>Ascomycota</taxon>
        <taxon>Pezizomycotina</taxon>
        <taxon>Lecanoromycetes</taxon>
        <taxon>OSLEUM clade</taxon>
        <taxon>Lecanoromycetidae</taxon>
        <taxon>Lecanorales</taxon>
        <taxon>Lecanorineae</taxon>
        <taxon>Parmeliaceae</taxon>
        <taxon>Imshaugia</taxon>
    </lineage>
</organism>
<feature type="active site" evidence="9">
    <location>
        <position position="139"/>
    </location>
</feature>
<keyword evidence="8" id="KW-0456">Lyase</keyword>
<dbReference type="GO" id="GO:0006401">
    <property type="term" value="P:RNA catabolic process"/>
    <property type="evidence" value="ECO:0007669"/>
    <property type="project" value="TreeGrafter"/>
</dbReference>
<dbReference type="FunFam" id="3.90.730.10:FF:000004">
    <property type="entry name" value="Ribonuclease T2-like"/>
    <property type="match status" value="1"/>
</dbReference>
<dbReference type="PANTHER" id="PTHR11240">
    <property type="entry name" value="RIBONUCLEASE T2"/>
    <property type="match status" value="1"/>
</dbReference>
<dbReference type="CDD" id="cd01061">
    <property type="entry name" value="RNase_T2_euk"/>
    <property type="match status" value="1"/>
</dbReference>
<keyword evidence="7" id="KW-0325">Glycoprotein</keyword>
<dbReference type="GO" id="GO:0003723">
    <property type="term" value="F:RNA binding"/>
    <property type="evidence" value="ECO:0007669"/>
    <property type="project" value="InterPro"/>
</dbReference>
<dbReference type="InterPro" id="IPR033130">
    <property type="entry name" value="RNase_T2_His_AS_2"/>
</dbReference>
<accession>A0A8H3F0B8</accession>